<dbReference type="AlphaFoldDB" id="A0AAD7KCQ6"/>
<evidence type="ECO:0000313" key="3">
    <source>
        <dbReference type="Proteomes" id="UP001215280"/>
    </source>
</evidence>
<keyword evidence="3" id="KW-1185">Reference proteome</keyword>
<proteinExistence type="predicted"/>
<gene>
    <name evidence="2" type="ORF">DFH07DRAFT_764902</name>
</gene>
<feature type="region of interest" description="Disordered" evidence="1">
    <location>
        <begin position="45"/>
        <end position="130"/>
    </location>
</feature>
<protein>
    <submittedName>
        <fullName evidence="2">Uncharacterized protein</fullName>
    </submittedName>
</protein>
<dbReference type="EMBL" id="JARJLG010000004">
    <property type="protein sequence ID" value="KAJ7781891.1"/>
    <property type="molecule type" value="Genomic_DNA"/>
</dbReference>
<sequence>MGLEDVDMIAAASASFRRSPSLMWNTYEGPAQMRLFNPALTTFSGRGMHAESPVPSLLGSSDHSASSDNSDEWLVIGVMDTASNDGSNTSEKRKRDTDEIQTDSSGHLHKRAGKEVEPGSQGPALNESTMSEICKFRYKAPQGLVRL</sequence>
<accession>A0AAD7KCQ6</accession>
<name>A0AAD7KCQ6_9AGAR</name>
<evidence type="ECO:0000256" key="1">
    <source>
        <dbReference type="SAM" id="MobiDB-lite"/>
    </source>
</evidence>
<reference evidence="2" key="1">
    <citation type="submission" date="2023-03" db="EMBL/GenBank/DDBJ databases">
        <title>Massive genome expansion in bonnet fungi (Mycena s.s.) driven by repeated elements and novel gene families across ecological guilds.</title>
        <authorList>
            <consortium name="Lawrence Berkeley National Laboratory"/>
            <person name="Harder C.B."/>
            <person name="Miyauchi S."/>
            <person name="Viragh M."/>
            <person name="Kuo A."/>
            <person name="Thoen E."/>
            <person name="Andreopoulos B."/>
            <person name="Lu D."/>
            <person name="Skrede I."/>
            <person name="Drula E."/>
            <person name="Henrissat B."/>
            <person name="Morin E."/>
            <person name="Kohler A."/>
            <person name="Barry K."/>
            <person name="LaButti K."/>
            <person name="Morin E."/>
            <person name="Salamov A."/>
            <person name="Lipzen A."/>
            <person name="Mereny Z."/>
            <person name="Hegedus B."/>
            <person name="Baldrian P."/>
            <person name="Stursova M."/>
            <person name="Weitz H."/>
            <person name="Taylor A."/>
            <person name="Grigoriev I.V."/>
            <person name="Nagy L.G."/>
            <person name="Martin F."/>
            <person name="Kauserud H."/>
        </authorList>
    </citation>
    <scope>NUCLEOTIDE SEQUENCE</scope>
    <source>
        <strain evidence="2">CBHHK188m</strain>
    </source>
</reference>
<evidence type="ECO:0000313" key="2">
    <source>
        <dbReference type="EMBL" id="KAJ7781891.1"/>
    </source>
</evidence>
<organism evidence="2 3">
    <name type="scientific">Mycena maculata</name>
    <dbReference type="NCBI Taxonomy" id="230809"/>
    <lineage>
        <taxon>Eukaryota</taxon>
        <taxon>Fungi</taxon>
        <taxon>Dikarya</taxon>
        <taxon>Basidiomycota</taxon>
        <taxon>Agaricomycotina</taxon>
        <taxon>Agaricomycetes</taxon>
        <taxon>Agaricomycetidae</taxon>
        <taxon>Agaricales</taxon>
        <taxon>Marasmiineae</taxon>
        <taxon>Mycenaceae</taxon>
        <taxon>Mycena</taxon>
    </lineage>
</organism>
<dbReference type="Proteomes" id="UP001215280">
    <property type="component" value="Unassembled WGS sequence"/>
</dbReference>
<comment type="caution">
    <text evidence="2">The sequence shown here is derived from an EMBL/GenBank/DDBJ whole genome shotgun (WGS) entry which is preliminary data.</text>
</comment>